<feature type="transmembrane region" description="Helical" evidence="1">
    <location>
        <begin position="26"/>
        <end position="52"/>
    </location>
</feature>
<dbReference type="Proteomes" id="UP000007490">
    <property type="component" value="Chromosome"/>
</dbReference>
<feature type="transmembrane region" description="Helical" evidence="1">
    <location>
        <begin position="183"/>
        <end position="203"/>
    </location>
</feature>
<reference evidence="3" key="1">
    <citation type="submission" date="2011-02" db="EMBL/GenBank/DDBJ databases">
        <title>Complete sequence of Methanobacterium sp. AL-21.</title>
        <authorList>
            <consortium name="US DOE Joint Genome Institute"/>
            <person name="Lucas S."/>
            <person name="Copeland A."/>
            <person name="Lapidus A."/>
            <person name="Cheng J.-F."/>
            <person name="Goodwin L."/>
            <person name="Pitluck S."/>
            <person name="Chertkov O."/>
            <person name="Detter J.C."/>
            <person name="Han C."/>
            <person name="Tapia R."/>
            <person name="Land M."/>
            <person name="Hauser L."/>
            <person name="Kyrpides N."/>
            <person name="Ivanova N."/>
            <person name="Mikhailova N."/>
            <person name="Pagani I."/>
            <person name="Cadillo-Quiroz H."/>
            <person name="Imachi H."/>
            <person name="Zinder S."/>
            <person name="Liu W."/>
            <person name="Woyke T."/>
        </authorList>
    </citation>
    <scope>NUCLEOTIDE SEQUENCE [LARGE SCALE GENOMIC DNA]</scope>
    <source>
        <strain evidence="3">AL-21</strain>
    </source>
</reference>
<sequence length="219" mass="24167">METDGTHDRNSYLNYFSGLYRRNKKLLMVSFSIYFLSVIAGIMLALFLSGPVSSYLTTMVQTDRQFLSEKGFNFLTIFSHNLFSLVLTFVGGITAVITVIFIIINGFVYGAFLGYVASNPVIGGQASSVGSLTPLKFIVYTVPHGIFEISGFIIAGAAGLRLSTIIIDIIRKDEESNYYYNQIKDALALFGIAVVLIFIAAIIETNVTLHIGNFIFQHL</sequence>
<keyword evidence="1" id="KW-0472">Membrane</keyword>
<dbReference type="AlphaFoldDB" id="F0T9R6"/>
<dbReference type="PANTHER" id="PTHR35337:SF1">
    <property type="entry name" value="SLR1478 PROTEIN"/>
    <property type="match status" value="1"/>
</dbReference>
<feature type="transmembrane region" description="Helical" evidence="1">
    <location>
        <begin position="137"/>
        <end position="162"/>
    </location>
</feature>
<dbReference type="eggNOG" id="arCOG01994">
    <property type="taxonomic scope" value="Archaea"/>
</dbReference>
<organism evidence="2 3">
    <name type="scientific">Methanobacterium lacus (strain AL-21)</name>
    <dbReference type="NCBI Taxonomy" id="877455"/>
    <lineage>
        <taxon>Archaea</taxon>
        <taxon>Methanobacteriati</taxon>
        <taxon>Methanobacteriota</taxon>
        <taxon>Methanomada group</taxon>
        <taxon>Methanobacteria</taxon>
        <taxon>Methanobacteriales</taxon>
        <taxon>Methanobacteriaceae</taxon>
        <taxon>Methanobacterium</taxon>
    </lineage>
</organism>
<feature type="transmembrane region" description="Helical" evidence="1">
    <location>
        <begin position="97"/>
        <end position="117"/>
    </location>
</feature>
<protein>
    <recommendedName>
        <fullName evidence="4">Stage II sporulation protein M</fullName>
    </recommendedName>
</protein>
<proteinExistence type="predicted"/>
<accession>F0T9R6</accession>
<dbReference type="EMBL" id="CP002551">
    <property type="protein sequence ID" value="ADZ09945.1"/>
    <property type="molecule type" value="Genomic_DNA"/>
</dbReference>
<name>F0T9R6_METLA</name>
<dbReference type="PANTHER" id="PTHR35337">
    <property type="entry name" value="SLR1478 PROTEIN"/>
    <property type="match status" value="1"/>
</dbReference>
<dbReference type="HOGENOM" id="CLU_099320_0_1_2"/>
<gene>
    <name evidence="2" type="ordered locus">Metbo_1721</name>
</gene>
<keyword evidence="3" id="KW-1185">Reference proteome</keyword>
<evidence type="ECO:0000313" key="2">
    <source>
        <dbReference type="EMBL" id="ADZ09945.1"/>
    </source>
</evidence>
<evidence type="ECO:0000313" key="3">
    <source>
        <dbReference type="Proteomes" id="UP000007490"/>
    </source>
</evidence>
<dbReference type="InterPro" id="IPR002798">
    <property type="entry name" value="SpoIIM-like"/>
</dbReference>
<keyword evidence="1" id="KW-0812">Transmembrane</keyword>
<reference evidence="2 3" key="2">
    <citation type="journal article" date="2014" name="Int. J. Syst. Evol. Microbiol.">
        <title>Methanobacterium paludis sp. nov. and a novel strain of Methanobacterium lacus isolated from northern peatlands.</title>
        <authorList>
            <person name="Cadillo-Quiroz H."/>
            <person name="Brauer S.L."/>
            <person name="Goodson N."/>
            <person name="Yavitt J.B."/>
            <person name="Zinder S.H."/>
        </authorList>
    </citation>
    <scope>NUCLEOTIDE SEQUENCE [LARGE SCALE GENOMIC DNA]</scope>
    <source>
        <strain evidence="2 3">AL-21</strain>
    </source>
</reference>
<dbReference type="STRING" id="877455.Metbo_1721"/>
<evidence type="ECO:0008006" key="4">
    <source>
        <dbReference type="Google" id="ProtNLM"/>
    </source>
</evidence>
<dbReference type="KEGG" id="mel:Metbo_1721"/>
<dbReference type="Pfam" id="PF01944">
    <property type="entry name" value="SpoIIM"/>
    <property type="match status" value="1"/>
</dbReference>
<evidence type="ECO:0000256" key="1">
    <source>
        <dbReference type="SAM" id="Phobius"/>
    </source>
</evidence>
<keyword evidence="1" id="KW-1133">Transmembrane helix</keyword>